<sequence length="139" mass="15957">MTIDPCFNLKLRQADRVLTSHYNAFLSESGIKVTQFSVLRVLWYMKCCSQQELEKALLVDQATLTRSLKPLIREGYITRTPDSEDRRVMLCSLSDDGKALYKQAQKQWQQAQKSVEKKLGADVIQQLLNVSESLVEMKT</sequence>
<organism evidence="5 6">
    <name type="scientific">Ketobacter alkanivorans</name>
    <dbReference type="NCBI Taxonomy" id="1917421"/>
    <lineage>
        <taxon>Bacteria</taxon>
        <taxon>Pseudomonadati</taxon>
        <taxon>Pseudomonadota</taxon>
        <taxon>Gammaproteobacteria</taxon>
        <taxon>Pseudomonadales</taxon>
        <taxon>Ketobacteraceae</taxon>
        <taxon>Ketobacter</taxon>
    </lineage>
</organism>
<dbReference type="PANTHER" id="PTHR42756">
    <property type="entry name" value="TRANSCRIPTIONAL REGULATOR, MARR"/>
    <property type="match status" value="1"/>
</dbReference>
<evidence type="ECO:0000256" key="1">
    <source>
        <dbReference type="ARBA" id="ARBA00023015"/>
    </source>
</evidence>
<dbReference type="PANTHER" id="PTHR42756:SF1">
    <property type="entry name" value="TRANSCRIPTIONAL REPRESSOR OF EMRAB OPERON"/>
    <property type="match status" value="1"/>
</dbReference>
<evidence type="ECO:0000259" key="4">
    <source>
        <dbReference type="PROSITE" id="PS50995"/>
    </source>
</evidence>
<dbReference type="InterPro" id="IPR036388">
    <property type="entry name" value="WH-like_DNA-bd_sf"/>
</dbReference>
<dbReference type="Proteomes" id="UP000235116">
    <property type="component" value="Chromosome"/>
</dbReference>
<dbReference type="GO" id="GO:0003677">
    <property type="term" value="F:DNA binding"/>
    <property type="evidence" value="ECO:0007669"/>
    <property type="project" value="UniProtKB-KW"/>
</dbReference>
<evidence type="ECO:0000256" key="2">
    <source>
        <dbReference type="ARBA" id="ARBA00023125"/>
    </source>
</evidence>
<dbReference type="RefSeq" id="WP_101894127.1">
    <property type="nucleotide sequence ID" value="NZ_CP022684.1"/>
</dbReference>
<keyword evidence="2" id="KW-0238">DNA-binding</keyword>
<dbReference type="SUPFAM" id="SSF46785">
    <property type="entry name" value="Winged helix' DNA-binding domain"/>
    <property type="match status" value="1"/>
</dbReference>
<dbReference type="Pfam" id="PF01047">
    <property type="entry name" value="MarR"/>
    <property type="match status" value="1"/>
</dbReference>
<dbReference type="Gene3D" id="1.10.10.10">
    <property type="entry name" value="Winged helix-like DNA-binding domain superfamily/Winged helix DNA-binding domain"/>
    <property type="match status" value="1"/>
</dbReference>
<dbReference type="AlphaFoldDB" id="A0A2K9LPJ2"/>
<gene>
    <name evidence="5" type="ORF">Kalk_10080</name>
</gene>
<dbReference type="PROSITE" id="PS50995">
    <property type="entry name" value="HTH_MARR_2"/>
    <property type="match status" value="1"/>
</dbReference>
<reference evidence="6" key="1">
    <citation type="submission" date="2017-08" db="EMBL/GenBank/DDBJ databases">
        <title>Direct submision.</title>
        <authorList>
            <person name="Kim S.-J."/>
            <person name="Rhee S.-K."/>
        </authorList>
    </citation>
    <scope>NUCLEOTIDE SEQUENCE [LARGE SCALE GENOMIC DNA]</scope>
    <source>
        <strain evidence="6">GI5</strain>
    </source>
</reference>
<dbReference type="KEGG" id="kak:Kalk_10080"/>
<dbReference type="InterPro" id="IPR036390">
    <property type="entry name" value="WH_DNA-bd_sf"/>
</dbReference>
<dbReference type="OrthoDB" id="6198437at2"/>
<feature type="domain" description="HTH marR-type" evidence="4">
    <location>
        <begin position="4"/>
        <end position="136"/>
    </location>
</feature>
<evidence type="ECO:0000256" key="3">
    <source>
        <dbReference type="ARBA" id="ARBA00023163"/>
    </source>
</evidence>
<dbReference type="InterPro" id="IPR023187">
    <property type="entry name" value="Tscrpt_reg_MarR-type_CS"/>
</dbReference>
<dbReference type="PRINTS" id="PR00598">
    <property type="entry name" value="HTHMARR"/>
</dbReference>
<dbReference type="PROSITE" id="PS01117">
    <property type="entry name" value="HTH_MARR_1"/>
    <property type="match status" value="1"/>
</dbReference>
<dbReference type="GO" id="GO:0003700">
    <property type="term" value="F:DNA-binding transcription factor activity"/>
    <property type="evidence" value="ECO:0007669"/>
    <property type="project" value="InterPro"/>
</dbReference>
<proteinExistence type="predicted"/>
<dbReference type="EMBL" id="CP022684">
    <property type="protein sequence ID" value="AUM12744.1"/>
    <property type="molecule type" value="Genomic_DNA"/>
</dbReference>
<dbReference type="InterPro" id="IPR000835">
    <property type="entry name" value="HTH_MarR-typ"/>
</dbReference>
<name>A0A2K9LPJ2_9GAMM</name>
<dbReference type="SMART" id="SM00347">
    <property type="entry name" value="HTH_MARR"/>
    <property type="match status" value="1"/>
</dbReference>
<keyword evidence="1" id="KW-0805">Transcription regulation</keyword>
<protein>
    <recommendedName>
        <fullName evidence="4">HTH marR-type domain-containing protein</fullName>
    </recommendedName>
</protein>
<evidence type="ECO:0000313" key="5">
    <source>
        <dbReference type="EMBL" id="AUM12744.1"/>
    </source>
</evidence>
<keyword evidence="6" id="KW-1185">Reference proteome</keyword>
<keyword evidence="3" id="KW-0804">Transcription</keyword>
<evidence type="ECO:0000313" key="6">
    <source>
        <dbReference type="Proteomes" id="UP000235116"/>
    </source>
</evidence>
<accession>A0A2K9LPJ2</accession>